<feature type="region of interest" description="Disordered" evidence="5">
    <location>
        <begin position="1"/>
        <end position="70"/>
    </location>
</feature>
<feature type="domain" description="DH" evidence="8">
    <location>
        <begin position="1117"/>
        <end position="1299"/>
    </location>
</feature>
<feature type="region of interest" description="Disordered" evidence="5">
    <location>
        <begin position="434"/>
        <end position="467"/>
    </location>
</feature>
<dbReference type="InterPro" id="IPR000219">
    <property type="entry name" value="DH_dom"/>
</dbReference>
<dbReference type="InterPro" id="IPR011993">
    <property type="entry name" value="PH-like_dom_sf"/>
</dbReference>
<dbReference type="SUPFAM" id="SSF48065">
    <property type="entry name" value="DBL homology domain (DH-domain)"/>
    <property type="match status" value="1"/>
</dbReference>
<feature type="region of interest" description="Disordered" evidence="5">
    <location>
        <begin position="846"/>
        <end position="911"/>
    </location>
</feature>
<dbReference type="SUPFAM" id="SSF50729">
    <property type="entry name" value="PH domain-like"/>
    <property type="match status" value="1"/>
</dbReference>
<dbReference type="SMART" id="SM00325">
    <property type="entry name" value="RhoGEF"/>
    <property type="match status" value="1"/>
</dbReference>
<dbReference type="SUPFAM" id="SSF50044">
    <property type="entry name" value="SH3-domain"/>
    <property type="match status" value="1"/>
</dbReference>
<dbReference type="InterPro" id="IPR055251">
    <property type="entry name" value="SOS1_NGEF_PH"/>
</dbReference>
<evidence type="ECO:0000256" key="2">
    <source>
        <dbReference type="ARBA" id="ARBA00022553"/>
    </source>
</evidence>
<protein>
    <recommendedName>
        <fullName evidence="10">Guanine nucleotide exchange factor DBS</fullName>
    </recommendedName>
</protein>
<dbReference type="InterPro" id="IPR001849">
    <property type="entry name" value="PH_domain"/>
</dbReference>
<feature type="compositionally biased region" description="Polar residues" evidence="5">
    <location>
        <begin position="1520"/>
        <end position="1529"/>
    </location>
</feature>
<dbReference type="EnsemblMetazoa" id="AFUN020802-RB">
    <property type="protein sequence ID" value="AFUN020802-PB"/>
    <property type="gene ID" value="AFUN020802"/>
</dbReference>
<organism evidence="9">
    <name type="scientific">Anopheles funestus</name>
    <name type="common">African malaria mosquito</name>
    <dbReference type="NCBI Taxonomy" id="62324"/>
    <lineage>
        <taxon>Eukaryota</taxon>
        <taxon>Metazoa</taxon>
        <taxon>Ecdysozoa</taxon>
        <taxon>Arthropoda</taxon>
        <taxon>Hexapoda</taxon>
        <taxon>Insecta</taxon>
        <taxon>Pterygota</taxon>
        <taxon>Neoptera</taxon>
        <taxon>Endopterygota</taxon>
        <taxon>Diptera</taxon>
        <taxon>Nematocera</taxon>
        <taxon>Culicoidea</taxon>
        <taxon>Culicidae</taxon>
        <taxon>Anophelinae</taxon>
        <taxon>Anopheles</taxon>
    </lineage>
</organism>
<dbReference type="PANTHER" id="PTHR22826">
    <property type="entry name" value="RHO GUANINE EXCHANGE FACTOR-RELATED"/>
    <property type="match status" value="1"/>
</dbReference>
<dbReference type="GO" id="GO:0035556">
    <property type="term" value="P:intracellular signal transduction"/>
    <property type="evidence" value="ECO:0007669"/>
    <property type="project" value="InterPro"/>
</dbReference>
<proteinExistence type="predicted"/>
<dbReference type="VEuPathDB" id="VectorBase:AFUN2_000866"/>
<dbReference type="FunFam" id="2.30.29.30:FF:000078">
    <property type="entry name" value="Guanine nucleotide exchange factor DBS"/>
    <property type="match status" value="1"/>
</dbReference>
<feature type="domain" description="SH3" evidence="6">
    <location>
        <begin position="1543"/>
        <end position="1604"/>
    </location>
</feature>
<feature type="compositionally biased region" description="Low complexity" evidence="5">
    <location>
        <begin position="893"/>
        <end position="911"/>
    </location>
</feature>
<dbReference type="PANTHER" id="PTHR22826:SF211">
    <property type="entry name" value="LD43457P"/>
    <property type="match status" value="1"/>
</dbReference>
<dbReference type="PROSITE" id="PS50002">
    <property type="entry name" value="SH3"/>
    <property type="match status" value="1"/>
</dbReference>
<keyword evidence="1 4" id="KW-0728">SH3 domain</keyword>
<dbReference type="GO" id="GO:0005737">
    <property type="term" value="C:cytoplasm"/>
    <property type="evidence" value="ECO:0007669"/>
    <property type="project" value="TreeGrafter"/>
</dbReference>
<dbReference type="CDD" id="cd11856">
    <property type="entry name" value="SH3_p47phox_like"/>
    <property type="match status" value="1"/>
</dbReference>
<feature type="compositionally biased region" description="Polar residues" evidence="5">
    <location>
        <begin position="318"/>
        <end position="334"/>
    </location>
</feature>
<dbReference type="PROSITE" id="PS50010">
    <property type="entry name" value="DH_2"/>
    <property type="match status" value="1"/>
</dbReference>
<feature type="compositionally biased region" description="Basic and acidic residues" evidence="5">
    <location>
        <begin position="558"/>
        <end position="567"/>
    </location>
</feature>
<evidence type="ECO:0000259" key="8">
    <source>
        <dbReference type="PROSITE" id="PS50010"/>
    </source>
</evidence>
<evidence type="ECO:0000313" key="9">
    <source>
        <dbReference type="EnsemblMetazoa" id="AFUN020802-PB"/>
    </source>
</evidence>
<dbReference type="SMART" id="SM00233">
    <property type="entry name" value="PH"/>
    <property type="match status" value="1"/>
</dbReference>
<evidence type="ECO:0000259" key="6">
    <source>
        <dbReference type="PROSITE" id="PS50002"/>
    </source>
</evidence>
<dbReference type="VEuPathDB" id="VectorBase:AFUN020802"/>
<dbReference type="PROSITE" id="PS00741">
    <property type="entry name" value="DH_1"/>
    <property type="match status" value="1"/>
</dbReference>
<dbReference type="Gene3D" id="2.30.29.30">
    <property type="entry name" value="Pleckstrin-homology domain (PH domain)/Phosphotyrosine-binding domain (PTB)"/>
    <property type="match status" value="1"/>
</dbReference>
<feature type="compositionally biased region" description="Basic and acidic residues" evidence="5">
    <location>
        <begin position="870"/>
        <end position="886"/>
    </location>
</feature>
<dbReference type="InterPro" id="IPR001331">
    <property type="entry name" value="GDS_CDC24_CS"/>
</dbReference>
<feature type="region of interest" description="Disordered" evidence="5">
    <location>
        <begin position="318"/>
        <end position="340"/>
    </location>
</feature>
<reference evidence="9" key="1">
    <citation type="submission" date="2020-05" db="UniProtKB">
        <authorList>
            <consortium name="EnsemblMetazoa"/>
        </authorList>
    </citation>
    <scope>IDENTIFICATION</scope>
    <source>
        <strain evidence="9">FUMOZ</strain>
    </source>
</reference>
<name>A0A4Y0BMZ7_ANOFN</name>
<feature type="region of interest" description="Disordered" evidence="5">
    <location>
        <begin position="550"/>
        <end position="586"/>
    </location>
</feature>
<keyword evidence="3" id="KW-0344">Guanine-nucleotide releasing factor</keyword>
<dbReference type="Pfam" id="PF00018">
    <property type="entry name" value="SH3_1"/>
    <property type="match status" value="1"/>
</dbReference>
<dbReference type="Pfam" id="PF22697">
    <property type="entry name" value="SOS1_NGEF_PH"/>
    <property type="match status" value="1"/>
</dbReference>
<evidence type="ECO:0000256" key="1">
    <source>
        <dbReference type="ARBA" id="ARBA00022443"/>
    </source>
</evidence>
<evidence type="ECO:0000256" key="5">
    <source>
        <dbReference type="SAM" id="MobiDB-lite"/>
    </source>
</evidence>
<dbReference type="SMART" id="SM00326">
    <property type="entry name" value="SH3"/>
    <property type="match status" value="1"/>
</dbReference>
<evidence type="ECO:0000256" key="4">
    <source>
        <dbReference type="PROSITE-ProRule" id="PRU00192"/>
    </source>
</evidence>
<feature type="compositionally biased region" description="Polar residues" evidence="5">
    <location>
        <begin position="568"/>
        <end position="581"/>
    </location>
</feature>
<dbReference type="Gene3D" id="1.20.900.10">
    <property type="entry name" value="Dbl homology (DH) domain"/>
    <property type="match status" value="1"/>
</dbReference>
<dbReference type="GO" id="GO:0005085">
    <property type="term" value="F:guanyl-nucleotide exchange factor activity"/>
    <property type="evidence" value="ECO:0007669"/>
    <property type="project" value="UniProtKB-KW"/>
</dbReference>
<accession>A0A4Y0BMZ7</accession>
<feature type="region of interest" description="Disordered" evidence="5">
    <location>
        <begin position="203"/>
        <end position="227"/>
    </location>
</feature>
<dbReference type="PROSITE" id="PS50003">
    <property type="entry name" value="PH_DOMAIN"/>
    <property type="match status" value="1"/>
</dbReference>
<evidence type="ECO:0000259" key="7">
    <source>
        <dbReference type="PROSITE" id="PS50003"/>
    </source>
</evidence>
<evidence type="ECO:0008006" key="10">
    <source>
        <dbReference type="Google" id="ProtNLM"/>
    </source>
</evidence>
<evidence type="ECO:0000256" key="3">
    <source>
        <dbReference type="ARBA" id="ARBA00022658"/>
    </source>
</evidence>
<dbReference type="Pfam" id="PF00621">
    <property type="entry name" value="RhoGEF"/>
    <property type="match status" value="1"/>
</dbReference>
<keyword evidence="2" id="KW-0597">Phosphoprotein</keyword>
<dbReference type="InterPro" id="IPR035899">
    <property type="entry name" value="DBL_dom_sf"/>
</dbReference>
<dbReference type="STRING" id="62324.A0A4Y0BMZ7"/>
<sequence length="1621" mass="179634">MMHQPSRVLHQSSVALRSVSQPNGHHARSGTTGVSTASNQAADPHPSKGPHQYTKFRNNRSASSSRIVGGLQAQIKAESKADCLRKHEARTCKNGMEVESFATDRIPKMKLLKVNYVNLKNEEADKKAAPEVDKKEAVASFTVNPAKHGKILKEDVERKKTISTAAVVGCSEKSTNGGKVVTSTTNNHVVDASASAFVGKKEKKECKTTTTSREPEAKNGDPAKTGNSKYLVYKKHNGFGANSPHSTESSTAGGKLQYINDSDIKIKALAKKKYGLLFENKKKSKLETVQYYFDSRGYERYVDNKLYGVINEKKNLQDVQSAQSGPTATQAKSSDVQHKRLSWDVRQHNRPSMMRVINQSPAAKKCANVLMMNQQVASKPMSAEAPETLGGGGLKQENCRMFKLQKSHTSTNLLTRHKSMNDIHRINQLFLDSREDPDPLANVSVSSRPNSKHAGNSCDPTSPNNGVAVRDITPVHRFEKHRKSEQSKYLVHKRLSARYKTESNLPKSVDVSAPVAPDTVTSCTLSGDDTISKRIRKIIDDQDRIVSTETLDLQPDEMQTHDVDKQKQSSQNHPTHQSSAENGCAKKYRRLSKSKSADKLIVDSKHMAEMLVKKEKNGSTCGYKNCKFSNCPMSSSSSSSSASSTTSTSSCSNVKECSRKTVSSLKPTAIDSSTSDQLDIILCGKRTSIVINDSEDIMSTGKELPEYKNEKFVINNLLNNGMLSGKVNNTHSSSKDLIDDTEIITSSTIKEIDLESNRMIIEKCIAHAPPNIGIVSRQKFWNQQNQRNIKLKNNPQTKAYDDKIKINNKIKNEENNSIKIFISSGNGSNGTKCASLSEPVSLISTATTNSNRSSSRSYSSNSSWASTGSESDKDDGYYDQSERSISPEKQQPSSIVSTTSTDSSSSSTICSESTNVSNVTCTKSLPASSATTVTHNGRNRYTSKTSIRLGCDGSLFLNKNYLDEGEGLQGTVTSDLEGDDNEMSVCDVQQSIGTSSACCCCRKRHQKFAHRTQPCLVSSIDITTNSNSENPKDCEGFAMSAVKTNDIGHAHKHKSEHCSCVKQINAQNKIENFSPRPRSIEGPLDSGISISSDTAITSSDSDLNIQSQTDSDERKLKRGHVLAELLETERIYVAEMGSILKGYKDEMLSEEMSSLVPPGLQGKSDILFGNLHELYTFHNDIFLKDLENCISTTELVALCFVQRRDTFFRLYSYYCQNIPRSERLRETLVDTHLFLQECQKKLGHKLPLAAYLLKPVQRITKYQLLLKDLLKFSDTGTCSRELQKALDCMLVVLKCVNDSMHQIAITGFPADLSQQGELLMQDSFQVWTESKKDLRLRLKTQNRHIFLYQKAMLFCKQGSKTGHNKSTYQFKHWLQMSQIGLTESVRGDSKRFEVWLQGRQEVHTIQASTIEIKNKWVAEIKKVLLNQLEELKGEKIKQYGLNHKPLRHMTSWDVPQAVHGTPNRIVSCDQQAQLQTNGLAAAGMVGLAQDVVTRISNLNDDGLLNATGISSSSSEHDNQESNAWSSDYSNSEDEFTTVEDSVVPGHKFVSLADYCAMGNSEVSMKEAEVVELLKVGCAGWWFVKVISTGLEGWAPAAYLEAVSRKNSRLRNARSQDRLNEH</sequence>
<feature type="compositionally biased region" description="Basic and acidic residues" evidence="5">
    <location>
        <begin position="203"/>
        <end position="221"/>
    </location>
</feature>
<dbReference type="InterPro" id="IPR001452">
    <property type="entry name" value="SH3_domain"/>
</dbReference>
<feature type="region of interest" description="Disordered" evidence="5">
    <location>
        <begin position="1509"/>
        <end position="1530"/>
    </location>
</feature>
<feature type="domain" description="PH" evidence="7">
    <location>
        <begin position="1311"/>
        <end position="1425"/>
    </location>
</feature>
<dbReference type="Gene3D" id="2.30.30.40">
    <property type="entry name" value="SH3 Domains"/>
    <property type="match status" value="1"/>
</dbReference>
<feature type="compositionally biased region" description="Polar residues" evidence="5">
    <location>
        <begin position="9"/>
        <end position="41"/>
    </location>
</feature>
<dbReference type="InterPro" id="IPR051336">
    <property type="entry name" value="RhoGEF_Guanine_NuclExch_SF"/>
</dbReference>
<feature type="compositionally biased region" description="Polar residues" evidence="5">
    <location>
        <begin position="55"/>
        <end position="66"/>
    </location>
</feature>
<dbReference type="CDD" id="cd00160">
    <property type="entry name" value="RhoGEF"/>
    <property type="match status" value="1"/>
</dbReference>
<dbReference type="InterPro" id="IPR036028">
    <property type="entry name" value="SH3-like_dom_sf"/>
</dbReference>
<feature type="compositionally biased region" description="Low complexity" evidence="5">
    <location>
        <begin position="846"/>
        <end position="869"/>
    </location>
</feature>